<gene>
    <name evidence="3" type="ordered locus">Spy49_0566c</name>
</gene>
<dbReference type="Proteomes" id="UP000001039">
    <property type="component" value="Chromosome"/>
</dbReference>
<dbReference type="KEGG" id="soz:Spy49_0566c"/>
<accession>A0A0H3BXM2</accession>
<feature type="domain" description="M protein trans-acting positive regulator (MGA) PRD" evidence="2">
    <location>
        <begin position="195"/>
        <end position="370"/>
    </location>
</feature>
<evidence type="ECO:0000259" key="2">
    <source>
        <dbReference type="Pfam" id="PF08270"/>
    </source>
</evidence>
<evidence type="ECO:0000313" key="4">
    <source>
        <dbReference type="Proteomes" id="UP000001039"/>
    </source>
</evidence>
<organism evidence="3 4">
    <name type="scientific">Streptococcus pyogenes serotype M49 (strain NZ131)</name>
    <dbReference type="NCBI Taxonomy" id="471876"/>
    <lineage>
        <taxon>Bacteria</taxon>
        <taxon>Bacillati</taxon>
        <taxon>Bacillota</taxon>
        <taxon>Bacilli</taxon>
        <taxon>Lactobacillales</taxon>
        <taxon>Streptococcaceae</taxon>
        <taxon>Streptococcus</taxon>
    </lineage>
</organism>
<sequence length="513" mass="60406">MLHLHLETKLQDKLSLLNILLDVSEVSIDQLCQETELKKQRVYNLLIEMIKDLEDTLTLTICDDTVSIPYKTYQLKMPYFKKLYQTSIFLKMLCFLIEPGELSLHDFIKREYISQATAYRIRTNCRKYLKKVGLNVRQNHVVGPEYRIRFLIALLHYQFGMTIYDFDKTSMNKVVSLIINFNQAITLNDASKAPYEFSYFAILISLIWKRRHDNLGIPQTDAFKHLKKLSIYHDIKMTSQEIIGKWYHPDLTDEDLDYIFLCFCTTNNPFHKDKWTPKKVKELFELVMTKTIGKTLKASLRPLLGDNILNSLPFKRILVSFSRLFISNLQVLLPDIHLFHYLRRQQKRNKSFYNTLKTIVEEWMSAEGIVGKLPSYHLLLFTIQLEELLKTYLPPIPVYLLTNNTAALDLMTNALSIYFPPAIATVMPVNVEIIPFKDIVKEKQSVIIADRQYLNLIQHLYQNQGHLFLYFLFSFRDVSEAYIHKAFLDFCQKRYDEFIVTLLDTYHKNLSSP</sequence>
<protein>
    <submittedName>
        <fullName evidence="3">Transcriptional regulator, RofA family</fullName>
    </submittedName>
</protein>
<dbReference type="AlphaFoldDB" id="A0A0H3BXM2"/>
<dbReference type="Pfam" id="PF08270">
    <property type="entry name" value="PRD_Mga"/>
    <property type="match status" value="1"/>
</dbReference>
<evidence type="ECO:0000313" key="3">
    <source>
        <dbReference type="EMBL" id="ACI60892.1"/>
    </source>
</evidence>
<name>A0A0H3BXM2_STRPZ</name>
<dbReference type="InterPro" id="IPR007737">
    <property type="entry name" value="Mga_HTH"/>
</dbReference>
<dbReference type="InterPro" id="IPR013236">
    <property type="entry name" value="Mga_PRD_dom"/>
</dbReference>
<dbReference type="EMBL" id="CP000829">
    <property type="protein sequence ID" value="ACI60892.1"/>
    <property type="molecule type" value="Genomic_DNA"/>
</dbReference>
<dbReference type="Pfam" id="PF05043">
    <property type="entry name" value="Mga"/>
    <property type="match status" value="1"/>
</dbReference>
<reference evidence="3 4" key="1">
    <citation type="journal article" date="2008" name="J. Bacteriol.">
        <title>Genome sequence of a nephritogenic and highly transformable M49 strain of Streptococcus pyogenes.</title>
        <authorList>
            <person name="McShan W.M."/>
            <person name="Ferretti J.J."/>
            <person name="Karasawa T."/>
            <person name="Suvorov A.N."/>
            <person name="Lin S."/>
            <person name="Qin B."/>
            <person name="Jia H."/>
            <person name="Kenton S."/>
            <person name="Najar F."/>
            <person name="Wu H."/>
            <person name="Scott J."/>
            <person name="Roe B.A."/>
            <person name="Savic D.J."/>
        </authorList>
    </citation>
    <scope>NUCLEOTIDE SEQUENCE [LARGE SCALE GENOMIC DNA]</scope>
    <source>
        <strain evidence="3 4">NZ131</strain>
    </source>
</reference>
<feature type="domain" description="Mga helix-turn-helix" evidence="1">
    <location>
        <begin position="81"/>
        <end position="155"/>
    </location>
</feature>
<evidence type="ECO:0000259" key="1">
    <source>
        <dbReference type="Pfam" id="PF05043"/>
    </source>
</evidence>
<proteinExistence type="predicted"/>
<dbReference type="HOGENOM" id="CLU_042041_0_1_9"/>